<feature type="region of interest" description="Disordered" evidence="4">
    <location>
        <begin position="388"/>
        <end position="505"/>
    </location>
</feature>
<feature type="compositionally biased region" description="Basic and acidic residues" evidence="4">
    <location>
        <begin position="980"/>
        <end position="989"/>
    </location>
</feature>
<dbReference type="InterPro" id="IPR024548">
    <property type="entry name" value="Cu2_monoox_C"/>
</dbReference>
<dbReference type="GO" id="GO:0030667">
    <property type="term" value="C:secretory granule membrane"/>
    <property type="evidence" value="ECO:0007669"/>
    <property type="project" value="TreeGrafter"/>
</dbReference>
<feature type="compositionally biased region" description="Low complexity" evidence="4">
    <location>
        <begin position="397"/>
        <end position="418"/>
    </location>
</feature>
<dbReference type="InterPro" id="IPR008977">
    <property type="entry name" value="PHM/PNGase_F_dom_sf"/>
</dbReference>
<dbReference type="GO" id="GO:0006589">
    <property type="term" value="P:octopamine biosynthetic process"/>
    <property type="evidence" value="ECO:0007669"/>
    <property type="project" value="TreeGrafter"/>
</dbReference>
<dbReference type="FunFam" id="2.60.120.230:FF:000001">
    <property type="entry name" value="Monooxygenase, DBH-like 1"/>
    <property type="match status" value="1"/>
</dbReference>
<feature type="transmembrane region" description="Helical" evidence="5">
    <location>
        <begin position="1133"/>
        <end position="1151"/>
    </location>
</feature>
<feature type="compositionally biased region" description="Basic and acidic residues" evidence="4">
    <location>
        <begin position="921"/>
        <end position="965"/>
    </location>
</feature>
<gene>
    <name evidence="7" type="ORF">APICC_08413</name>
</gene>
<dbReference type="AlphaFoldDB" id="A0A2A3E7Q8"/>
<keyword evidence="3" id="KW-0325">Glycoprotein</keyword>
<dbReference type="Gene3D" id="2.60.120.230">
    <property type="match status" value="1"/>
</dbReference>
<sequence>MFPESGVNIVSVVLHSHLAGRRLSLKHIRQGKELPRIVEDNHFDFEYQQSHTLEKEVKVLPGDELVAECVYGTLDRTKPTLGGYAASQEMCLAFVVHYPRTPLAACYSMTPLKHLFKTLGVYSFKGVTMDHLEKLFLTTRTDAVTIPSTGQQQLPIYPATRPSEDIDEELIREAKSALRAVKDYTLEQDNENVFSRLIIEEPEEFRDPELRKYCLSVSREGRTLAEHMLALPWTEELLARAIEQNLYHGRHMTFCRKRDDKLALPADIQTFPNYTELPEVNETMCTEMAKLSNASGTSYLDIATFLTILAIKPRLIPKMRRTRYVALPVRAWHYVGLLVVSLACLTLGLVSRDKEGRAGSLAGPELKHQAPHEVDACPNLTPFTKMPSCSSFEQDQTRISMTTTRTSITPSHLTLSRSRSLDRISRTREDVERSDRRRGTSTENNPRRSLESRLRSESQDHLRLASDPSIRLSRSRNSRVQERRSIDSNRRREMNGRVDDSRDRERLTRSLERLASTDFRRERNDRSLRDADRRNRMQLTIRRDSRLEQNRRSLTGLEQRADDRVSRLDRRVDARTNERRDSIRSLKRFGDEMERRERNNRLNLARERRESRLDIRAPERVIRDSRDRSSERRMLVDSKRNSERRSTSVKSRNREEIKADRRLTEERANRFVEQRTDRRLMERRADRRLMERKIDRVVEQNVDRRLSEERADRRLIERRMDRQIMERRADRRLVDQRADRSIERKANQRLVEQRVDRRLMDQRADRSIERKANQRLMEQRTDRRLMDQRVDRSIERKANQRLVEQRTDRYLMDQRVDHRSMERKANQRLMEQRVDRRLMDQRADRSIERKANQRLVEQRVDRRLMDQRADRSIERKANQRLMEQRTDRRLMDQRADRRLMDQRVDRSMERNQQRKANQRIVEQRTDRRMMEQRADRRLMERRLAELRTDRRDLNSKRSTRQRVDGQRSTTPTLLPNDIRSNQKEQRDAERVRGVLIFSRDRSLNDIKRSRSVDREYVRSTDRDSRSRRQSNSRDLSEDSTFLRRHIRSSRLPIQERNSRIPVNTRSLAMRDKVLTHNNEYVPRMGVTEFLKQESHVSFDIIRQAFQLREAGTTIHSMVESHPRRNNNLLLPRLAFNHCFSIIFFGIAMYLTRNCILMYS</sequence>
<evidence type="ECO:0000256" key="4">
    <source>
        <dbReference type="SAM" id="MobiDB-lite"/>
    </source>
</evidence>
<dbReference type="STRING" id="94128.A0A2A3E7Q8"/>
<evidence type="ECO:0000256" key="5">
    <source>
        <dbReference type="SAM" id="Phobius"/>
    </source>
</evidence>
<evidence type="ECO:0000256" key="1">
    <source>
        <dbReference type="ARBA" id="ARBA00010676"/>
    </source>
</evidence>
<dbReference type="GO" id="GO:0042421">
    <property type="term" value="P:norepinephrine biosynthetic process"/>
    <property type="evidence" value="ECO:0007669"/>
    <property type="project" value="TreeGrafter"/>
</dbReference>
<dbReference type="Pfam" id="PF03712">
    <property type="entry name" value="Cu2_monoox_C"/>
    <property type="match status" value="1"/>
</dbReference>
<dbReference type="OrthoDB" id="10003276at2759"/>
<accession>A0A2A3E7Q8</accession>
<evidence type="ECO:0000256" key="2">
    <source>
        <dbReference type="ARBA" id="ARBA00023157"/>
    </source>
</evidence>
<keyword evidence="8" id="KW-1185">Reference proteome</keyword>
<feature type="region of interest" description="Disordered" evidence="4">
    <location>
        <begin position="625"/>
        <end position="657"/>
    </location>
</feature>
<dbReference type="SUPFAM" id="SSF49742">
    <property type="entry name" value="PHM/PNGase F"/>
    <property type="match status" value="1"/>
</dbReference>
<dbReference type="InterPro" id="IPR000945">
    <property type="entry name" value="DBH-like"/>
</dbReference>
<feature type="compositionally biased region" description="Basic and acidic residues" evidence="4">
    <location>
        <begin position="1012"/>
        <end position="1026"/>
    </location>
</feature>
<dbReference type="InterPro" id="IPR014784">
    <property type="entry name" value="Cu2_ascorb_mOase-like_C"/>
</dbReference>
<dbReference type="GO" id="GO:0005507">
    <property type="term" value="F:copper ion binding"/>
    <property type="evidence" value="ECO:0007669"/>
    <property type="project" value="TreeGrafter"/>
</dbReference>
<feature type="compositionally biased region" description="Basic and acidic residues" evidence="4">
    <location>
        <begin position="419"/>
        <end position="464"/>
    </location>
</feature>
<keyword evidence="5" id="KW-0472">Membrane</keyword>
<dbReference type="GO" id="GO:0042420">
    <property type="term" value="P:dopamine catabolic process"/>
    <property type="evidence" value="ECO:0007669"/>
    <property type="project" value="TreeGrafter"/>
</dbReference>
<feature type="compositionally biased region" description="Basic and acidic residues" evidence="4">
    <location>
        <begin position="479"/>
        <end position="505"/>
    </location>
</feature>
<dbReference type="GO" id="GO:0004500">
    <property type="term" value="F:dopamine beta-monooxygenase activity"/>
    <property type="evidence" value="ECO:0007669"/>
    <property type="project" value="InterPro"/>
</dbReference>
<reference evidence="7 8" key="1">
    <citation type="submission" date="2014-07" db="EMBL/GenBank/DDBJ databases">
        <title>Genomic and transcriptomic analysis on Apis cerana provide comprehensive insights into honey bee biology.</title>
        <authorList>
            <person name="Diao Q."/>
            <person name="Sun L."/>
            <person name="Zheng H."/>
            <person name="Zheng H."/>
            <person name="Xu S."/>
            <person name="Wang S."/>
            <person name="Zeng Z."/>
            <person name="Hu F."/>
            <person name="Su S."/>
            <person name="Wu J."/>
        </authorList>
    </citation>
    <scope>NUCLEOTIDE SEQUENCE [LARGE SCALE GENOMIC DNA]</scope>
    <source>
        <tissue evidence="7">Pupae without intestine</tissue>
    </source>
</reference>
<feature type="compositionally biased region" description="Basic and acidic residues" evidence="4">
    <location>
        <begin position="871"/>
        <end position="912"/>
    </location>
</feature>
<dbReference type="EMBL" id="KZ288340">
    <property type="protein sequence ID" value="PBC27738.1"/>
    <property type="molecule type" value="Genomic_DNA"/>
</dbReference>
<organism evidence="7 8">
    <name type="scientific">Apis cerana cerana</name>
    <name type="common">Oriental honeybee</name>
    <dbReference type="NCBI Taxonomy" id="94128"/>
    <lineage>
        <taxon>Eukaryota</taxon>
        <taxon>Metazoa</taxon>
        <taxon>Ecdysozoa</taxon>
        <taxon>Arthropoda</taxon>
        <taxon>Hexapoda</taxon>
        <taxon>Insecta</taxon>
        <taxon>Pterygota</taxon>
        <taxon>Neoptera</taxon>
        <taxon>Endopterygota</taxon>
        <taxon>Hymenoptera</taxon>
        <taxon>Apocrita</taxon>
        <taxon>Aculeata</taxon>
        <taxon>Apoidea</taxon>
        <taxon>Anthophila</taxon>
        <taxon>Apidae</taxon>
        <taxon>Apis</taxon>
    </lineage>
</organism>
<feature type="region of interest" description="Disordered" evidence="4">
    <location>
        <begin position="871"/>
        <end position="989"/>
    </location>
</feature>
<dbReference type="Proteomes" id="UP000242457">
    <property type="component" value="Unassembled WGS sequence"/>
</dbReference>
<comment type="similarity">
    <text evidence="1">Belongs to the copper type II ascorbate-dependent monooxygenase family.</text>
</comment>
<evidence type="ECO:0000256" key="3">
    <source>
        <dbReference type="ARBA" id="ARBA00023180"/>
    </source>
</evidence>
<evidence type="ECO:0000313" key="8">
    <source>
        <dbReference type="Proteomes" id="UP000242457"/>
    </source>
</evidence>
<feature type="region of interest" description="Disordered" evidence="4">
    <location>
        <begin position="1012"/>
        <end position="1039"/>
    </location>
</feature>
<protein>
    <submittedName>
        <fullName evidence="7">MOXD1-like protein</fullName>
    </submittedName>
</protein>
<dbReference type="PANTHER" id="PTHR10157">
    <property type="entry name" value="DOPAMINE BETA HYDROXYLASE RELATED"/>
    <property type="match status" value="1"/>
</dbReference>
<dbReference type="PANTHER" id="PTHR10157:SF23">
    <property type="entry name" value="MOXD1 HOMOLOG 1"/>
    <property type="match status" value="1"/>
</dbReference>
<feature type="region of interest" description="Disordered" evidence="4">
    <location>
        <begin position="542"/>
        <end position="567"/>
    </location>
</feature>
<dbReference type="GO" id="GO:0005615">
    <property type="term" value="C:extracellular space"/>
    <property type="evidence" value="ECO:0007669"/>
    <property type="project" value="TreeGrafter"/>
</dbReference>
<feature type="domain" description="Copper type II ascorbate-dependent monooxygenase C-terminal" evidence="6">
    <location>
        <begin position="2"/>
        <end position="116"/>
    </location>
</feature>
<keyword evidence="5" id="KW-0812">Transmembrane</keyword>
<proteinExistence type="inferred from homology"/>
<evidence type="ECO:0000313" key="7">
    <source>
        <dbReference type="EMBL" id="PBC27738.1"/>
    </source>
</evidence>
<keyword evidence="2" id="KW-1015">Disulfide bond</keyword>
<evidence type="ECO:0000259" key="6">
    <source>
        <dbReference type="Pfam" id="PF03712"/>
    </source>
</evidence>
<name>A0A2A3E7Q8_APICC</name>
<feature type="compositionally biased region" description="Basic and acidic residues" evidence="4">
    <location>
        <begin position="542"/>
        <end position="551"/>
    </location>
</feature>
<keyword evidence="5" id="KW-1133">Transmembrane helix</keyword>